<gene>
    <name evidence="2" type="ORF">Mag101_08400</name>
</gene>
<dbReference type="STRING" id="260552.Mag101_08400"/>
<keyword evidence="3" id="KW-1185">Reference proteome</keyword>
<name>A0A1Q2M4J4_9GAMM</name>
<dbReference type="Proteomes" id="UP000188219">
    <property type="component" value="Chromosome"/>
</dbReference>
<reference evidence="2" key="1">
    <citation type="submission" date="2017-02" db="EMBL/GenBank/DDBJ databases">
        <title>Genome of Microbulbifer agarilyticus GP101.</title>
        <authorList>
            <person name="Jung J."/>
            <person name="Bae S.S."/>
            <person name="Baek K."/>
        </authorList>
    </citation>
    <scope>NUCLEOTIDE SEQUENCE [LARGE SCALE GENOMIC DNA]</scope>
    <source>
        <strain evidence="2">GP101</strain>
    </source>
</reference>
<dbReference type="KEGG" id="maga:Mag101_08400"/>
<keyword evidence="1" id="KW-0732">Signal</keyword>
<protein>
    <recommendedName>
        <fullName evidence="4">Organic solvent tolerance-like N-terminal domain-containing protein</fullName>
    </recommendedName>
</protein>
<organism evidence="2 3">
    <name type="scientific">Microbulbifer agarilyticus</name>
    <dbReference type="NCBI Taxonomy" id="260552"/>
    <lineage>
        <taxon>Bacteria</taxon>
        <taxon>Pseudomonadati</taxon>
        <taxon>Pseudomonadota</taxon>
        <taxon>Gammaproteobacteria</taxon>
        <taxon>Cellvibrionales</taxon>
        <taxon>Microbulbiferaceae</taxon>
        <taxon>Microbulbifer</taxon>
    </lineage>
</organism>
<feature type="signal peptide" evidence="1">
    <location>
        <begin position="1"/>
        <end position="22"/>
    </location>
</feature>
<accession>A0A1Q2M4J4</accession>
<evidence type="ECO:0008006" key="4">
    <source>
        <dbReference type="Google" id="ProtNLM"/>
    </source>
</evidence>
<evidence type="ECO:0000256" key="1">
    <source>
        <dbReference type="SAM" id="SignalP"/>
    </source>
</evidence>
<proteinExistence type="predicted"/>
<dbReference type="EMBL" id="CP019650">
    <property type="protein sequence ID" value="AQQ67655.1"/>
    <property type="molecule type" value="Genomic_DNA"/>
</dbReference>
<feature type="chain" id="PRO_5012117174" description="Organic solvent tolerance-like N-terminal domain-containing protein" evidence="1">
    <location>
        <begin position="23"/>
        <end position="111"/>
    </location>
</feature>
<evidence type="ECO:0000313" key="3">
    <source>
        <dbReference type="Proteomes" id="UP000188219"/>
    </source>
</evidence>
<dbReference type="RefSeq" id="WP_077403400.1">
    <property type="nucleotide sequence ID" value="NZ_CP019650.1"/>
</dbReference>
<dbReference type="AlphaFoldDB" id="A0A1Q2M4J4"/>
<evidence type="ECO:0000313" key="2">
    <source>
        <dbReference type="EMBL" id="AQQ67655.1"/>
    </source>
</evidence>
<sequence>MKNMFKFIFVSIVALVSTSVWSLEITADEVRSHAGSESRLYSGNVRVLLPENSDFETTSLTVKTLSSGEQIFEGGVTIKFKDLILKTEKVVISSTEGGLMASMDRAEVTGK</sequence>
<dbReference type="OrthoDB" id="9839362at2"/>